<reference evidence="3" key="1">
    <citation type="journal article" date="2011" name="Nature">
        <title>Genome sequence and analysis of the tuber crop potato.</title>
        <authorList>
            <consortium name="The Potato Genome Sequencing Consortium"/>
        </authorList>
    </citation>
    <scope>NUCLEOTIDE SEQUENCE [LARGE SCALE GENOMIC DNA]</scope>
    <source>
        <strain evidence="3">cv. DM1-3 516 R44</strain>
    </source>
</reference>
<accession>M1DR52</accession>
<keyword evidence="3" id="KW-1185">Reference proteome</keyword>
<reference evidence="2" key="2">
    <citation type="submission" date="2015-06" db="UniProtKB">
        <authorList>
            <consortium name="EnsemblPlants"/>
        </authorList>
    </citation>
    <scope>IDENTIFICATION</scope>
    <source>
        <strain evidence="2">DM1-3 516 R44</strain>
    </source>
</reference>
<feature type="region of interest" description="Disordered" evidence="1">
    <location>
        <begin position="124"/>
        <end position="157"/>
    </location>
</feature>
<feature type="region of interest" description="Disordered" evidence="1">
    <location>
        <begin position="72"/>
        <end position="107"/>
    </location>
</feature>
<dbReference type="EnsemblPlants" id="PGSC0003DMT400093047">
    <property type="protein sequence ID" value="PGSC0003DMT400093047"/>
    <property type="gene ID" value="PGSC0003DMG400042618"/>
</dbReference>
<feature type="compositionally biased region" description="Polar residues" evidence="1">
    <location>
        <begin position="133"/>
        <end position="150"/>
    </location>
</feature>
<evidence type="ECO:0000313" key="3">
    <source>
        <dbReference type="Proteomes" id="UP000011115"/>
    </source>
</evidence>
<dbReference type="HOGENOM" id="CLU_1680985_0_0_1"/>
<protein>
    <submittedName>
        <fullName evidence="2">Uncharacterized protein</fullName>
    </submittedName>
</protein>
<dbReference type="InParanoid" id="M1DR52"/>
<organism evidence="2 3">
    <name type="scientific">Solanum tuberosum</name>
    <name type="common">Potato</name>
    <dbReference type="NCBI Taxonomy" id="4113"/>
    <lineage>
        <taxon>Eukaryota</taxon>
        <taxon>Viridiplantae</taxon>
        <taxon>Streptophyta</taxon>
        <taxon>Embryophyta</taxon>
        <taxon>Tracheophyta</taxon>
        <taxon>Spermatophyta</taxon>
        <taxon>Magnoliopsida</taxon>
        <taxon>eudicotyledons</taxon>
        <taxon>Gunneridae</taxon>
        <taxon>Pentapetalae</taxon>
        <taxon>asterids</taxon>
        <taxon>lamiids</taxon>
        <taxon>Solanales</taxon>
        <taxon>Solanaceae</taxon>
        <taxon>Solanoideae</taxon>
        <taxon>Solaneae</taxon>
        <taxon>Solanum</taxon>
    </lineage>
</organism>
<evidence type="ECO:0000256" key="1">
    <source>
        <dbReference type="SAM" id="MobiDB-lite"/>
    </source>
</evidence>
<name>M1DR52_SOLTU</name>
<sequence>MVFEDVKEFREAVTKYSLQKGVQLEKYINEPKKGLDSALKDLLPEVEHMLAQARPKEGQERPGQLLLVKHLQESHWKGKKTSSTYEVDQEPGRGRTRKTHANGMTIPMPRKTSFAEWFENPTSYQLPVAPTPHVSSQSSARNSNAPTSYDAQVEPPA</sequence>
<dbReference type="Proteomes" id="UP000011115">
    <property type="component" value="Unassembled WGS sequence"/>
</dbReference>
<dbReference type="Gramene" id="PGSC0003DMT400093047">
    <property type="protein sequence ID" value="PGSC0003DMT400093047"/>
    <property type="gene ID" value="PGSC0003DMG400042618"/>
</dbReference>
<evidence type="ECO:0000313" key="2">
    <source>
        <dbReference type="EnsemblPlants" id="PGSC0003DMT400093047"/>
    </source>
</evidence>
<dbReference type="AlphaFoldDB" id="M1DR52"/>
<proteinExistence type="predicted"/>
<dbReference type="PaxDb" id="4113-PGSC0003DMT400093047"/>